<gene>
    <name evidence="1" type="ORF">KTS45_11890</name>
</gene>
<dbReference type="RefSeq" id="WP_164509637.1">
    <property type="nucleotide sequence ID" value="NZ_JAHQXF010000002.1"/>
</dbReference>
<dbReference type="Proteomes" id="UP000766550">
    <property type="component" value="Unassembled WGS sequence"/>
</dbReference>
<accession>A0A8J8C563</accession>
<dbReference type="EMBL" id="JAHQXF010000002">
    <property type="protein sequence ID" value="MBV0924899.1"/>
    <property type="molecule type" value="Genomic_DNA"/>
</dbReference>
<dbReference type="OrthoDB" id="179461at2157"/>
<reference evidence="1 2" key="1">
    <citation type="submission" date="2021-06" db="EMBL/GenBank/DDBJ databases">
        <title>New haloarchaea isolates fom saline soil.</title>
        <authorList>
            <person name="Duran-Viseras A."/>
            <person name="Sanchez-Porro C.S."/>
            <person name="Ventosa A."/>
        </authorList>
    </citation>
    <scope>NUCLEOTIDE SEQUENCE [LARGE SCALE GENOMIC DNA]</scope>
    <source>
        <strain evidence="1 2">JCM 183640</strain>
    </source>
</reference>
<name>A0A8J8C563_9EURY</name>
<dbReference type="AlphaFoldDB" id="A0A8J8C563"/>
<dbReference type="Pfam" id="PF24333">
    <property type="entry name" value="DUF7501"/>
    <property type="match status" value="1"/>
</dbReference>
<comment type="caution">
    <text evidence="1">The sequence shown here is derived from an EMBL/GenBank/DDBJ whole genome shotgun (WGS) entry which is preliminary data.</text>
</comment>
<sequence length="58" mass="6239">MSTTETWSDPNRCPFCDDALDSPGAGFVAHIEEKADCEAAFGTWRSRITDDVAGGWSG</sequence>
<evidence type="ECO:0000313" key="2">
    <source>
        <dbReference type="Proteomes" id="UP000766550"/>
    </source>
</evidence>
<evidence type="ECO:0000313" key="1">
    <source>
        <dbReference type="EMBL" id="MBV0924899.1"/>
    </source>
</evidence>
<dbReference type="InterPro" id="IPR055924">
    <property type="entry name" value="DUF7501"/>
</dbReference>
<keyword evidence="2" id="KW-1185">Reference proteome</keyword>
<organism evidence="1 2">
    <name type="scientific">Haloarcula limicola</name>
    <dbReference type="NCBI Taxonomy" id="1429915"/>
    <lineage>
        <taxon>Archaea</taxon>
        <taxon>Methanobacteriati</taxon>
        <taxon>Methanobacteriota</taxon>
        <taxon>Stenosarchaea group</taxon>
        <taxon>Halobacteria</taxon>
        <taxon>Halobacteriales</taxon>
        <taxon>Haloarculaceae</taxon>
        <taxon>Haloarcula</taxon>
    </lineage>
</organism>
<proteinExistence type="predicted"/>
<protein>
    <submittedName>
        <fullName evidence="1">Uncharacterized protein</fullName>
    </submittedName>
</protein>